<accession>A0ABD6A223</accession>
<reference evidence="2 3" key="1">
    <citation type="journal article" date="2019" name="Int. J. Syst. Evol. Microbiol.">
        <title>The Global Catalogue of Microorganisms (GCM) 10K type strain sequencing project: providing services to taxonomists for standard genome sequencing and annotation.</title>
        <authorList>
            <consortium name="The Broad Institute Genomics Platform"/>
            <consortium name="The Broad Institute Genome Sequencing Center for Infectious Disease"/>
            <person name="Wu L."/>
            <person name="Ma J."/>
        </authorList>
    </citation>
    <scope>NUCLEOTIDE SEQUENCE [LARGE SCALE GENOMIC DNA]</scope>
    <source>
        <strain evidence="2 3">GX21</strain>
    </source>
</reference>
<dbReference type="PANTHER" id="PTHR23131:SF4">
    <property type="entry name" value="METALLO-BETA-LACTAMASE SUPERFAMILY POTEIN"/>
    <property type="match status" value="1"/>
</dbReference>
<dbReference type="Gene3D" id="3.60.15.10">
    <property type="entry name" value="Ribonuclease Z/Hydroxyacylglutathione hydrolase-like"/>
    <property type="match status" value="1"/>
</dbReference>
<keyword evidence="3" id="KW-1185">Reference proteome</keyword>
<proteinExistence type="predicted"/>
<feature type="domain" description="Metallo-beta-lactamase" evidence="1">
    <location>
        <begin position="14"/>
        <end position="227"/>
    </location>
</feature>
<name>A0ABD6A223_9EURY</name>
<dbReference type="RefSeq" id="WP_379706011.1">
    <property type="nucleotide sequence ID" value="NZ_JBHTAT010000001.1"/>
</dbReference>
<protein>
    <submittedName>
        <fullName evidence="2">MBL fold metallo-hydrolase</fullName>
    </submittedName>
</protein>
<dbReference type="SUPFAM" id="SSF56281">
    <property type="entry name" value="Metallo-hydrolase/oxidoreductase"/>
    <property type="match status" value="1"/>
</dbReference>
<dbReference type="InterPro" id="IPR001279">
    <property type="entry name" value="Metallo-B-lactamas"/>
</dbReference>
<dbReference type="InterPro" id="IPR050662">
    <property type="entry name" value="Sec-metab_biosynth-thioest"/>
</dbReference>
<evidence type="ECO:0000313" key="3">
    <source>
        <dbReference type="Proteomes" id="UP001596434"/>
    </source>
</evidence>
<dbReference type="InterPro" id="IPR036866">
    <property type="entry name" value="RibonucZ/Hydroxyglut_hydro"/>
</dbReference>
<sequence length="329" mass="36472">MERVSLSNASFEGENNAYLLADGTDTILIDTGDWTDTTRDRLRAFLRGRDLDIEAIDRIYLTHWHPDHTGLAGEIQSRSGASVHVHARDAPLVEGDPDSWAALRSLQERYFDGWGLPASKRAEIRDRMVDTPVYETPEVTPFEDGDVFSVNGRHLEVVHASGHAAGLCLFETTLDGASVVFSGDALLPVYTPNVGGADVRVERPLQRYLDALRTIADAGYETAWPGHRDPITDPATRAASIVRHHEERAWNVLATVERRGPVDTWTVSRELFGELAGIHALHGPGEVYAHLDHLERTGDVVSDGSEYRLAAGVADRLERRDGRRWDLSI</sequence>
<dbReference type="Pfam" id="PF00753">
    <property type="entry name" value="Lactamase_B"/>
    <property type="match status" value="1"/>
</dbReference>
<dbReference type="CDD" id="cd07725">
    <property type="entry name" value="TTHA1429-like_MBL-fold"/>
    <property type="match status" value="1"/>
</dbReference>
<dbReference type="SMART" id="SM00849">
    <property type="entry name" value="Lactamase_B"/>
    <property type="match status" value="1"/>
</dbReference>
<dbReference type="GeneID" id="96955119"/>
<evidence type="ECO:0000313" key="2">
    <source>
        <dbReference type="EMBL" id="MFC7256725.1"/>
    </source>
</evidence>
<gene>
    <name evidence="2" type="ORF">ACFQKE_15675</name>
</gene>
<dbReference type="PANTHER" id="PTHR23131">
    <property type="entry name" value="ENDORIBONUCLEASE LACTB2"/>
    <property type="match status" value="1"/>
</dbReference>
<dbReference type="EMBL" id="JBHTAT010000001">
    <property type="protein sequence ID" value="MFC7256725.1"/>
    <property type="molecule type" value="Genomic_DNA"/>
</dbReference>
<dbReference type="AlphaFoldDB" id="A0ABD6A223"/>
<dbReference type="Proteomes" id="UP001596434">
    <property type="component" value="Unassembled WGS sequence"/>
</dbReference>
<organism evidence="2 3">
    <name type="scientific">Haloplanus litoreus</name>
    <dbReference type="NCBI Taxonomy" id="767515"/>
    <lineage>
        <taxon>Archaea</taxon>
        <taxon>Methanobacteriati</taxon>
        <taxon>Methanobacteriota</taxon>
        <taxon>Stenosarchaea group</taxon>
        <taxon>Halobacteria</taxon>
        <taxon>Halobacteriales</taxon>
        <taxon>Haloferacaceae</taxon>
        <taxon>Haloplanus</taxon>
    </lineage>
</organism>
<evidence type="ECO:0000259" key="1">
    <source>
        <dbReference type="SMART" id="SM00849"/>
    </source>
</evidence>
<comment type="caution">
    <text evidence="2">The sequence shown here is derived from an EMBL/GenBank/DDBJ whole genome shotgun (WGS) entry which is preliminary data.</text>
</comment>